<evidence type="ECO:0000313" key="2">
    <source>
        <dbReference type="Proteomes" id="UP000009226"/>
    </source>
</evidence>
<reference evidence="1" key="1">
    <citation type="submission" date="2011-05" db="EMBL/GenBank/DDBJ databases">
        <title>Complete sequence of Desulfotomaculum carboxydivorans CO-1-SRB.</title>
        <authorList>
            <consortium name="US DOE Joint Genome Institute"/>
            <person name="Lucas S."/>
            <person name="Han J."/>
            <person name="Lapidus A."/>
            <person name="Cheng J.-F."/>
            <person name="Goodwin L."/>
            <person name="Pitluck S."/>
            <person name="Peters L."/>
            <person name="Mikhailova N."/>
            <person name="Lu M."/>
            <person name="Han C."/>
            <person name="Tapia R."/>
            <person name="Land M."/>
            <person name="Hauser L."/>
            <person name="Kyrpides N."/>
            <person name="Ivanova N."/>
            <person name="Pagani I."/>
            <person name="Stams A."/>
            <person name="Plugge C."/>
            <person name="Muyzer G."/>
            <person name="Kuever J."/>
            <person name="Parshina S."/>
            <person name="Ivanova A."/>
            <person name="Nazina T."/>
            <person name="Woyke T."/>
        </authorList>
    </citation>
    <scope>NUCLEOTIDE SEQUENCE [LARGE SCALE GENOMIC DNA]</scope>
    <source>
        <strain evidence="1">CO-1-SRB</strain>
    </source>
</reference>
<organism evidence="1 2">
    <name type="scientific">Desulfotomaculum nigrificans (strain DSM 14880 / VKM B-2319 / CO-1-SRB)</name>
    <name type="common">Desulfotomaculum carboxydivorans</name>
    <dbReference type="NCBI Taxonomy" id="868595"/>
    <lineage>
        <taxon>Bacteria</taxon>
        <taxon>Bacillati</taxon>
        <taxon>Bacillota</taxon>
        <taxon>Clostridia</taxon>
        <taxon>Eubacteriales</taxon>
        <taxon>Desulfotomaculaceae</taxon>
        <taxon>Desulfotomaculum</taxon>
    </lineage>
</organism>
<dbReference type="AlphaFoldDB" id="F6B4B1"/>
<dbReference type="STRING" id="868595.Desca_2460"/>
<keyword evidence="2" id="KW-1185">Reference proteome</keyword>
<dbReference type="KEGG" id="dca:Desca_2460"/>
<dbReference type="EMBL" id="CP002736">
    <property type="protein sequence ID" value="AEF95288.1"/>
    <property type="molecule type" value="Genomic_DNA"/>
</dbReference>
<accession>F6B4B1</accession>
<dbReference type="HOGENOM" id="CLU_3342891_0_0_9"/>
<protein>
    <submittedName>
        <fullName evidence="1">Uncharacterized protein</fullName>
    </submittedName>
</protein>
<evidence type="ECO:0000313" key="1">
    <source>
        <dbReference type="EMBL" id="AEF95288.1"/>
    </source>
</evidence>
<proteinExistence type="predicted"/>
<sequence>MKCIYEDMPCKCNTSCQDDCEECYCVNCPVKQKPPHY</sequence>
<name>F6B4B1_DESCC</name>
<gene>
    <name evidence="1" type="ordered locus">Desca_2460</name>
</gene>
<dbReference type="Proteomes" id="UP000009226">
    <property type="component" value="Chromosome"/>
</dbReference>